<organism evidence="2 3">
    <name type="scientific">Mesorhizobium calcicola</name>
    <dbReference type="NCBI Taxonomy" id="1300310"/>
    <lineage>
        <taxon>Bacteria</taxon>
        <taxon>Pseudomonadati</taxon>
        <taxon>Pseudomonadota</taxon>
        <taxon>Alphaproteobacteria</taxon>
        <taxon>Hyphomicrobiales</taxon>
        <taxon>Phyllobacteriaceae</taxon>
        <taxon>Mesorhizobium</taxon>
    </lineage>
</organism>
<accession>A0ABW4WH22</accession>
<sequence>MKADATPVANLSAGARQALGKVAAAKDDNGRAEAVKTLSGDPDIAREVAGFAAEVKARFGEDGARAMLRASAARKPFEHPSVPKSAQASLDQATKFYAAARSGEREMARMAESERLGARQIQGAKLKP</sequence>
<feature type="region of interest" description="Disordered" evidence="1">
    <location>
        <begin position="108"/>
        <end position="128"/>
    </location>
</feature>
<name>A0ABW4WH22_9HYPH</name>
<dbReference type="EMBL" id="JBHUGY010000027">
    <property type="protein sequence ID" value="MFD2054787.1"/>
    <property type="molecule type" value="Genomic_DNA"/>
</dbReference>
<evidence type="ECO:0000313" key="2">
    <source>
        <dbReference type="EMBL" id="MFD2054787.1"/>
    </source>
</evidence>
<reference evidence="3" key="1">
    <citation type="journal article" date="2019" name="Int. J. Syst. Evol. Microbiol.">
        <title>The Global Catalogue of Microorganisms (GCM) 10K type strain sequencing project: providing services to taxonomists for standard genome sequencing and annotation.</title>
        <authorList>
            <consortium name="The Broad Institute Genomics Platform"/>
            <consortium name="The Broad Institute Genome Sequencing Center for Infectious Disease"/>
            <person name="Wu L."/>
            <person name="Ma J."/>
        </authorList>
    </citation>
    <scope>NUCLEOTIDE SEQUENCE [LARGE SCALE GENOMIC DNA]</scope>
    <source>
        <strain evidence="3">CGMCC 1.16226</strain>
    </source>
</reference>
<keyword evidence="3" id="KW-1185">Reference proteome</keyword>
<dbReference type="Proteomes" id="UP001597349">
    <property type="component" value="Unassembled WGS sequence"/>
</dbReference>
<gene>
    <name evidence="2" type="ORF">ACFSQT_17325</name>
</gene>
<protein>
    <submittedName>
        <fullName evidence="2">Uncharacterized protein</fullName>
    </submittedName>
</protein>
<feature type="compositionally biased region" description="Basic and acidic residues" evidence="1">
    <location>
        <begin position="108"/>
        <end position="117"/>
    </location>
</feature>
<evidence type="ECO:0000313" key="3">
    <source>
        <dbReference type="Proteomes" id="UP001597349"/>
    </source>
</evidence>
<evidence type="ECO:0000256" key="1">
    <source>
        <dbReference type="SAM" id="MobiDB-lite"/>
    </source>
</evidence>
<comment type="caution">
    <text evidence="2">The sequence shown here is derived from an EMBL/GenBank/DDBJ whole genome shotgun (WGS) entry which is preliminary data.</text>
</comment>
<proteinExistence type="predicted"/>
<dbReference type="RefSeq" id="WP_379020646.1">
    <property type="nucleotide sequence ID" value="NZ_JBHUGY010000027.1"/>
</dbReference>